<name>A0A2T0N7T0_9ACTN</name>
<dbReference type="InterPro" id="IPR021424">
    <property type="entry name" value="PorA"/>
</dbReference>
<evidence type="ECO:0008006" key="4">
    <source>
        <dbReference type="Google" id="ProtNLM"/>
    </source>
</evidence>
<dbReference type="OrthoDB" id="153031at2"/>
<keyword evidence="3" id="KW-1185">Reference proteome</keyword>
<keyword evidence="1" id="KW-1133">Transmembrane helix</keyword>
<proteinExistence type="predicted"/>
<dbReference type="RefSeq" id="WP_106236782.1">
    <property type="nucleotide sequence ID" value="NZ_JBFAIB010000003.1"/>
</dbReference>
<dbReference type="EMBL" id="PVNG01000003">
    <property type="protein sequence ID" value="PRX68501.1"/>
    <property type="molecule type" value="Genomic_DNA"/>
</dbReference>
<gene>
    <name evidence="2" type="ORF">B0I32_103463</name>
</gene>
<dbReference type="Pfam" id="PF11271">
    <property type="entry name" value="PorA"/>
    <property type="match status" value="1"/>
</dbReference>
<evidence type="ECO:0000313" key="3">
    <source>
        <dbReference type="Proteomes" id="UP000238312"/>
    </source>
</evidence>
<sequence>MGRISTLVLIGFGAFFIALAPLLKFWAAGQIISAPADQFGISRLEAKGAQYFSLQDLKVLTGDLDIIVTTRGDVKEATSDRVVWDEAMVVNDVTNKRPQIDISERRSAFNRYTGAGVNCCGTSVEKAPVTIEGQVYKFPFDVEKKTYKVFNSTAGKAFDATFVREDNVNGLPVYVFEQSVPPTKTETRTAPANVLGMTGTTGDVQVDRWYDGKTTYWIEPVTGSPVRQEVQRHEVLKTQDGVERSAAFIATAKMTEKTVEELVKDAQDGKSTINLLRNTIPLVLLVVGVFLVLAGIIVGRRRPTAGE</sequence>
<dbReference type="Proteomes" id="UP000238312">
    <property type="component" value="Unassembled WGS sequence"/>
</dbReference>
<feature type="transmembrane region" description="Helical" evidence="1">
    <location>
        <begin position="280"/>
        <end position="299"/>
    </location>
</feature>
<evidence type="ECO:0000313" key="2">
    <source>
        <dbReference type="EMBL" id="PRX68501.1"/>
    </source>
</evidence>
<accession>A0A2T0N7T0</accession>
<evidence type="ECO:0000256" key="1">
    <source>
        <dbReference type="SAM" id="Phobius"/>
    </source>
</evidence>
<reference evidence="2 3" key="1">
    <citation type="submission" date="2018-03" db="EMBL/GenBank/DDBJ databases">
        <title>Genomic Encyclopedia of Type Strains, Phase III (KMG-III): the genomes of soil and plant-associated and newly described type strains.</title>
        <authorList>
            <person name="Whitman W."/>
        </authorList>
    </citation>
    <scope>NUCLEOTIDE SEQUENCE [LARGE SCALE GENOMIC DNA]</scope>
    <source>
        <strain evidence="2 3">CGMCC 4.7104</strain>
    </source>
</reference>
<keyword evidence="1" id="KW-0472">Membrane</keyword>
<comment type="caution">
    <text evidence="2">The sequence shown here is derived from an EMBL/GenBank/DDBJ whole genome shotgun (WGS) entry which is preliminary data.</text>
</comment>
<protein>
    <recommendedName>
        <fullName evidence="4">DUF3068 family protein</fullName>
    </recommendedName>
</protein>
<organism evidence="2 3">
    <name type="scientific">Nonomuraea fuscirosea</name>
    <dbReference type="NCBI Taxonomy" id="1291556"/>
    <lineage>
        <taxon>Bacteria</taxon>
        <taxon>Bacillati</taxon>
        <taxon>Actinomycetota</taxon>
        <taxon>Actinomycetes</taxon>
        <taxon>Streptosporangiales</taxon>
        <taxon>Streptosporangiaceae</taxon>
        <taxon>Nonomuraea</taxon>
    </lineage>
</organism>
<keyword evidence="1" id="KW-0812">Transmembrane</keyword>
<dbReference type="AlphaFoldDB" id="A0A2T0N7T0"/>